<evidence type="ECO:0000256" key="1">
    <source>
        <dbReference type="ARBA" id="ARBA00005755"/>
    </source>
</evidence>
<dbReference type="InterPro" id="IPR038563">
    <property type="entry name" value="Endonuclease_7_sf"/>
</dbReference>
<evidence type="ECO:0000256" key="3">
    <source>
        <dbReference type="ARBA" id="ARBA00022679"/>
    </source>
</evidence>
<dbReference type="GO" id="GO:0003887">
    <property type="term" value="F:DNA-directed DNA polymerase activity"/>
    <property type="evidence" value="ECO:0007669"/>
    <property type="project" value="UniProtKB-KW"/>
</dbReference>
<dbReference type="STRING" id="282301.A0A267DRN2"/>
<dbReference type="PANTHER" id="PTHR31511:SF12">
    <property type="entry name" value="RHO TERMINATION FACTOR N-TERMINAL DOMAIN-CONTAINING PROTEIN"/>
    <property type="match status" value="1"/>
</dbReference>
<keyword evidence="7" id="KW-0238">DNA-binding</keyword>
<dbReference type="OrthoDB" id="2331628at2759"/>
<name>A0A267DRN2_9PLAT</name>
<keyword evidence="5" id="KW-0235">DNA replication</keyword>
<keyword evidence="3" id="KW-0808">Transferase</keyword>
<sequence>MKDREVVLLLFIPPSEDEASGHWCAVSSINRLLNSKAALHRRKWCERCLLPFHSDAAFEEHSRAPCQPGVINVKEELPDERNNILRFSSWEKTISPPFVVYADFEALNAPCQEDSIAGIATKKLTEHIAVAAGYIVLHREGMTGLAPRGADDKVSTFVSDDPNKCISDFLQSLEKLAREVYGWNTEFSRQAAIRTEMAGRQFREATACCYCGSEFTEGSNKHWDHDHLSGEFRGAACADCNMKARLKRSFLPVVFHNFKGYDLHLMMSSALGLMEGWKISVIPLNPEQFLSMKIEFKIGEYESEGKIKPLNFTIQFIDSNQFLNASLSQLIKNLPEAECRITSRLRSSRFPLLSSEVLFSKGVFPYDYLKNSDVLKDAVLPSQESFYNALTKSHCTNSDYEHAQRAWREFQVSNLKEYMLCYLELDIRQLADIFENFRKISMQEDGLDPVHFISTPGLSFASALKSIKSGIELLTDAQMYSLFERGIRGGMSFVNIHKVQATSAAGASTGVDSNEDVDGGTPTIHAGLTELLAVDANNLYGQALTMNLPVGGFRWLDDDELLLWTEDRIRGLKLTDPLAYLFDVDLEYPQRFTKPPKTYHLHRKRLPRISGNFLNTCSSCGKRSVRRTPPIIRQRS</sequence>
<keyword evidence="6" id="KW-0239">DNA-directed DNA polymerase</keyword>
<dbReference type="InterPro" id="IPR004868">
    <property type="entry name" value="DNA-dir_DNA_pol_B_mt/vir"/>
</dbReference>
<feature type="domain" description="DNA-directed DNA polymerase family B mitochondria/virus" evidence="9">
    <location>
        <begin position="253"/>
        <end position="498"/>
    </location>
</feature>
<dbReference type="GO" id="GO:0000166">
    <property type="term" value="F:nucleotide binding"/>
    <property type="evidence" value="ECO:0007669"/>
    <property type="project" value="InterPro"/>
</dbReference>
<accession>A0A267DRN2</accession>
<dbReference type="GO" id="GO:0006260">
    <property type="term" value="P:DNA replication"/>
    <property type="evidence" value="ECO:0007669"/>
    <property type="project" value="UniProtKB-KW"/>
</dbReference>
<dbReference type="EC" id="2.7.7.7" evidence="2"/>
<gene>
    <name evidence="10" type="ORF">BOX15_Mlig020163g6</name>
</gene>
<evidence type="ECO:0000256" key="4">
    <source>
        <dbReference type="ARBA" id="ARBA00022695"/>
    </source>
</evidence>
<comment type="catalytic activity">
    <reaction evidence="8">
        <text>DNA(n) + a 2'-deoxyribonucleoside 5'-triphosphate = DNA(n+1) + diphosphate</text>
        <dbReference type="Rhea" id="RHEA:22508"/>
        <dbReference type="Rhea" id="RHEA-COMP:17339"/>
        <dbReference type="Rhea" id="RHEA-COMP:17340"/>
        <dbReference type="ChEBI" id="CHEBI:33019"/>
        <dbReference type="ChEBI" id="CHEBI:61560"/>
        <dbReference type="ChEBI" id="CHEBI:173112"/>
        <dbReference type="EC" id="2.7.7.7"/>
    </reaction>
</comment>
<evidence type="ECO:0000313" key="11">
    <source>
        <dbReference type="Proteomes" id="UP000215902"/>
    </source>
</evidence>
<dbReference type="Pfam" id="PF03175">
    <property type="entry name" value="DNA_pol_B_2"/>
    <property type="match status" value="1"/>
</dbReference>
<dbReference type="InterPro" id="IPR044925">
    <property type="entry name" value="His-Me_finger_sf"/>
</dbReference>
<keyword evidence="4" id="KW-0548">Nucleotidyltransferase</keyword>
<organism evidence="10 11">
    <name type="scientific">Macrostomum lignano</name>
    <dbReference type="NCBI Taxonomy" id="282301"/>
    <lineage>
        <taxon>Eukaryota</taxon>
        <taxon>Metazoa</taxon>
        <taxon>Spiralia</taxon>
        <taxon>Lophotrochozoa</taxon>
        <taxon>Platyhelminthes</taxon>
        <taxon>Rhabditophora</taxon>
        <taxon>Macrostomorpha</taxon>
        <taxon>Macrostomida</taxon>
        <taxon>Macrostomidae</taxon>
        <taxon>Macrostomum</taxon>
    </lineage>
</organism>
<proteinExistence type="inferred from homology"/>
<dbReference type="EMBL" id="NIVC01003339">
    <property type="protein sequence ID" value="PAA51885.1"/>
    <property type="molecule type" value="Genomic_DNA"/>
</dbReference>
<evidence type="ECO:0000256" key="8">
    <source>
        <dbReference type="ARBA" id="ARBA00049244"/>
    </source>
</evidence>
<dbReference type="InterPro" id="IPR004211">
    <property type="entry name" value="Endonuclease_7"/>
</dbReference>
<keyword evidence="11" id="KW-1185">Reference proteome</keyword>
<protein>
    <recommendedName>
        <fullName evidence="2">DNA-directed DNA polymerase</fullName>
        <ecNumber evidence="2">2.7.7.7</ecNumber>
    </recommendedName>
</protein>
<evidence type="ECO:0000259" key="9">
    <source>
        <dbReference type="Pfam" id="PF03175"/>
    </source>
</evidence>
<evidence type="ECO:0000256" key="7">
    <source>
        <dbReference type="ARBA" id="ARBA00023125"/>
    </source>
</evidence>
<comment type="caution">
    <text evidence="10">The sequence shown here is derived from an EMBL/GenBank/DDBJ whole genome shotgun (WGS) entry which is preliminary data.</text>
</comment>
<dbReference type="SUPFAM" id="SSF53098">
    <property type="entry name" value="Ribonuclease H-like"/>
    <property type="match status" value="1"/>
</dbReference>
<evidence type="ECO:0000256" key="2">
    <source>
        <dbReference type="ARBA" id="ARBA00012417"/>
    </source>
</evidence>
<dbReference type="AlphaFoldDB" id="A0A267DRN2"/>
<dbReference type="Pfam" id="PF02945">
    <property type="entry name" value="Endonuclease_7"/>
    <property type="match status" value="1"/>
</dbReference>
<evidence type="ECO:0000256" key="5">
    <source>
        <dbReference type="ARBA" id="ARBA00022705"/>
    </source>
</evidence>
<dbReference type="Gene3D" id="3.40.1800.10">
    <property type="entry name" value="His-Me finger endonucleases"/>
    <property type="match status" value="1"/>
</dbReference>
<dbReference type="SUPFAM" id="SSF54060">
    <property type="entry name" value="His-Me finger endonucleases"/>
    <property type="match status" value="1"/>
</dbReference>
<comment type="similarity">
    <text evidence="1">Belongs to the DNA polymerase type-B family.</text>
</comment>
<dbReference type="GO" id="GO:0003677">
    <property type="term" value="F:DNA binding"/>
    <property type="evidence" value="ECO:0007669"/>
    <property type="project" value="UniProtKB-KW"/>
</dbReference>
<dbReference type="Proteomes" id="UP000215902">
    <property type="component" value="Unassembled WGS sequence"/>
</dbReference>
<dbReference type="PANTHER" id="PTHR31511">
    <property type="entry name" value="PROTEIN CBG23764"/>
    <property type="match status" value="1"/>
</dbReference>
<evidence type="ECO:0000313" key="10">
    <source>
        <dbReference type="EMBL" id="PAA51885.1"/>
    </source>
</evidence>
<reference evidence="10 11" key="1">
    <citation type="submission" date="2017-06" db="EMBL/GenBank/DDBJ databases">
        <title>A platform for efficient transgenesis in Macrostomum lignano, a flatworm model organism for stem cell research.</title>
        <authorList>
            <person name="Berezikov E."/>
        </authorList>
    </citation>
    <scope>NUCLEOTIDE SEQUENCE [LARGE SCALE GENOMIC DNA]</scope>
    <source>
        <strain evidence="10">DV1</strain>
        <tissue evidence="10">Whole organism</tissue>
    </source>
</reference>
<dbReference type="InterPro" id="IPR012337">
    <property type="entry name" value="RNaseH-like_sf"/>
</dbReference>
<evidence type="ECO:0000256" key="6">
    <source>
        <dbReference type="ARBA" id="ARBA00022932"/>
    </source>
</evidence>